<dbReference type="InterPro" id="IPR001375">
    <property type="entry name" value="Peptidase_S9_cat"/>
</dbReference>
<dbReference type="OrthoDB" id="1094230at2"/>
<dbReference type="SUPFAM" id="SSF82171">
    <property type="entry name" value="DPP6 N-terminal domain-like"/>
    <property type="match status" value="1"/>
</dbReference>
<dbReference type="InterPro" id="IPR002469">
    <property type="entry name" value="Peptidase_S9B_N"/>
</dbReference>
<evidence type="ECO:0000313" key="5">
    <source>
        <dbReference type="Proteomes" id="UP000283077"/>
    </source>
</evidence>
<dbReference type="AlphaFoldDB" id="A0A437R2F3"/>
<dbReference type="Proteomes" id="UP000283077">
    <property type="component" value="Unassembled WGS sequence"/>
</dbReference>
<dbReference type="EMBL" id="SACS01000003">
    <property type="protein sequence ID" value="RVU40940.1"/>
    <property type="molecule type" value="Genomic_DNA"/>
</dbReference>
<feature type="signal peptide" evidence="1">
    <location>
        <begin position="1"/>
        <end position="23"/>
    </location>
</feature>
<feature type="chain" id="PRO_5019225235" evidence="1">
    <location>
        <begin position="24"/>
        <end position="742"/>
    </location>
</feature>
<evidence type="ECO:0000313" key="4">
    <source>
        <dbReference type="EMBL" id="RVU40940.1"/>
    </source>
</evidence>
<dbReference type="Gene3D" id="2.140.10.30">
    <property type="entry name" value="Dipeptidylpeptidase IV, N-terminal domain"/>
    <property type="match status" value="1"/>
</dbReference>
<comment type="caution">
    <text evidence="4">The sequence shown here is derived from an EMBL/GenBank/DDBJ whole genome shotgun (WGS) entry which is preliminary data.</text>
</comment>
<dbReference type="PANTHER" id="PTHR11731:SF193">
    <property type="entry name" value="DIPEPTIDYL PEPTIDASE 9"/>
    <property type="match status" value="1"/>
</dbReference>
<evidence type="ECO:0000259" key="3">
    <source>
        <dbReference type="Pfam" id="PF00930"/>
    </source>
</evidence>
<dbReference type="SUPFAM" id="SSF53474">
    <property type="entry name" value="alpha/beta-Hydrolases"/>
    <property type="match status" value="1"/>
</dbReference>
<protein>
    <submittedName>
        <fullName evidence="4">S9 family peptidase</fullName>
    </submittedName>
</protein>
<evidence type="ECO:0000259" key="2">
    <source>
        <dbReference type="Pfam" id="PF00326"/>
    </source>
</evidence>
<dbReference type="RefSeq" id="WP_127697946.1">
    <property type="nucleotide sequence ID" value="NZ_SACS01000003.1"/>
</dbReference>
<dbReference type="GO" id="GO:0008239">
    <property type="term" value="F:dipeptidyl-peptidase activity"/>
    <property type="evidence" value="ECO:0007669"/>
    <property type="project" value="TreeGrafter"/>
</dbReference>
<dbReference type="PANTHER" id="PTHR11731">
    <property type="entry name" value="PROTEASE FAMILY S9B,C DIPEPTIDYL-PEPTIDASE IV-RELATED"/>
    <property type="match status" value="1"/>
</dbReference>
<feature type="domain" description="Peptidase S9 prolyl oligopeptidase catalytic" evidence="2">
    <location>
        <begin position="540"/>
        <end position="738"/>
    </location>
</feature>
<evidence type="ECO:0000256" key="1">
    <source>
        <dbReference type="SAM" id="SignalP"/>
    </source>
</evidence>
<dbReference type="Pfam" id="PF00326">
    <property type="entry name" value="Peptidase_S9"/>
    <property type="match status" value="1"/>
</dbReference>
<dbReference type="InterPro" id="IPR029058">
    <property type="entry name" value="AB_hydrolase_fold"/>
</dbReference>
<name>A0A437R2F3_9GAMM</name>
<accession>A0A437R2F3</accession>
<dbReference type="GO" id="GO:0008236">
    <property type="term" value="F:serine-type peptidase activity"/>
    <property type="evidence" value="ECO:0007669"/>
    <property type="project" value="InterPro"/>
</dbReference>
<dbReference type="GO" id="GO:0006508">
    <property type="term" value="P:proteolysis"/>
    <property type="evidence" value="ECO:0007669"/>
    <property type="project" value="InterPro"/>
</dbReference>
<gene>
    <name evidence="4" type="ORF">EOE67_05045</name>
</gene>
<organism evidence="4 5">
    <name type="scientific">Rheinheimera riviphila</name>
    <dbReference type="NCBI Taxonomy" id="1834037"/>
    <lineage>
        <taxon>Bacteria</taxon>
        <taxon>Pseudomonadati</taxon>
        <taxon>Pseudomonadota</taxon>
        <taxon>Gammaproteobacteria</taxon>
        <taxon>Chromatiales</taxon>
        <taxon>Chromatiaceae</taxon>
        <taxon>Rheinheimera</taxon>
    </lineage>
</organism>
<dbReference type="Gene3D" id="3.40.50.1820">
    <property type="entry name" value="alpha/beta hydrolase"/>
    <property type="match status" value="1"/>
</dbReference>
<dbReference type="InterPro" id="IPR050278">
    <property type="entry name" value="Serine_Prot_S9B/DPPIV"/>
</dbReference>
<proteinExistence type="predicted"/>
<keyword evidence="1" id="KW-0732">Signal</keyword>
<feature type="domain" description="Dipeptidylpeptidase IV N-terminal" evidence="3">
    <location>
        <begin position="121"/>
        <end position="448"/>
    </location>
</feature>
<keyword evidence="5" id="KW-1185">Reference proteome</keyword>
<reference evidence="4 5" key="1">
    <citation type="submission" date="2019-01" db="EMBL/GenBank/DDBJ databases">
        <authorList>
            <person name="Chen W.-M."/>
        </authorList>
    </citation>
    <scope>NUCLEOTIDE SEQUENCE [LARGE SCALE GENOMIC DNA]</scope>
    <source>
        <strain evidence="4 5">KYPC3</strain>
    </source>
</reference>
<dbReference type="Pfam" id="PF00930">
    <property type="entry name" value="DPPIV_N"/>
    <property type="match status" value="1"/>
</dbReference>
<sequence>MNSPLLTGLTLIAALSTSTALQASQLPLERIFADPVLSGTTPKSLGYSPDGSRITYLKGKSSDANRLDLWQYQIKTGKHSLLVDSDSLFSGPELLSDEEKARRERLRLFASGIVSYSWSKDGKALLFPLNGDLYYFDLATKKSKKLTETKEFETDAQISPKGRFVSFVREQNIYVLDLKSGTETQLTKDGQGTIKNGMAEFVAQEEMGRMTGYWWAPDDSKIAFTQFDDSGVAEVVRNEIYADEIKLVNQRYPYAGAANVKIKLGVVSLAGAAVNWLDHGKDQDIYLPRVAWTQNPNLLTYQWQSRDQQQLELRLVDLVSQTERLLLKEQSATWVNLHNDLHFLKDQKSFIWASERSGFKHLYQYDLDGKMLRQLTDGDWIVNQLETVDEKNGQIYFSGRKDTPLEAHLYQLSLADGSIKRLTEAGSSHGVVVAKDGSGFLDTFSSVSQLPEVQLKNRDGKTVEVLASNQLNAEHPLTLYWPELVKPRFGTIQAKDGQTLHYRVFEPAKLDPTVKYPVIVSVYGGPGAQRVTNSWSHKDLYFQYMVQRGYIVFQLDNRGSENRGKKFEDPIYKKLGVVEVEDQISGVEYLRTLPYVDASRIGVYGHSYGGYMAIMTMFKASDYFAAGVSGAPVTDWTLYDTHYTERYLGHPSSNAQGYTDSAVFPYADGLKGSLLIYHGMADDNVLFANSTKLFSLLQENGQMFEMMTYPGSKHAMFGQQVQTHLHRTITTFFDRELRDKKH</sequence>